<feature type="domain" description="Peptidase M48" evidence="7">
    <location>
        <begin position="372"/>
        <end position="430"/>
    </location>
</feature>
<dbReference type="Pfam" id="PF01435">
    <property type="entry name" value="Peptidase_M48"/>
    <property type="match status" value="1"/>
</dbReference>
<keyword evidence="2" id="KW-0645">Protease</keyword>
<dbReference type="Gramene" id="TraesCLE_scaffold_116166_01G000100.1">
    <property type="protein sequence ID" value="TraesCLE_scaffold_116166_01G000100.1"/>
    <property type="gene ID" value="TraesCLE_scaffold_116166_01G000100"/>
</dbReference>
<dbReference type="GeneID" id="123147945"/>
<reference evidence="8" key="2">
    <citation type="submission" date="2018-10" db="UniProtKB">
        <authorList>
            <consortium name="EnsemblPlants"/>
        </authorList>
    </citation>
    <scope>IDENTIFICATION</scope>
</reference>
<dbReference type="RefSeq" id="XP_044423214.1">
    <property type="nucleotide sequence ID" value="XM_044567279.1"/>
</dbReference>
<dbReference type="RefSeq" id="XP_044423213.1">
    <property type="nucleotide sequence ID" value="XM_044567278.1"/>
</dbReference>
<evidence type="ECO:0000256" key="3">
    <source>
        <dbReference type="ARBA" id="ARBA00022723"/>
    </source>
</evidence>
<accession>A0A3B6R8V4</accession>
<dbReference type="OrthoDB" id="1418575at2759"/>
<dbReference type="SMR" id="A0A3B6R8V4"/>
<keyword evidence="6" id="KW-0482">Metalloprotease</keyword>
<dbReference type="PANTHER" id="PTHR22726:SF1">
    <property type="entry name" value="METALLOENDOPEPTIDASE OMA1, MITOCHONDRIAL"/>
    <property type="match status" value="1"/>
</dbReference>
<evidence type="ECO:0000259" key="7">
    <source>
        <dbReference type="Pfam" id="PF01435"/>
    </source>
</evidence>
<evidence type="ECO:0000256" key="6">
    <source>
        <dbReference type="ARBA" id="ARBA00023049"/>
    </source>
</evidence>
<dbReference type="PaxDb" id="4565-Traes_7AS_C309559E5.2"/>
<name>A0A3B6R8V4_WHEAT</name>
<dbReference type="AlphaFoldDB" id="A0A3B6R8V4"/>
<dbReference type="KEGG" id="taes:123147945"/>
<dbReference type="GO" id="GO:0051603">
    <property type="term" value="P:proteolysis involved in protein catabolic process"/>
    <property type="evidence" value="ECO:0000318"/>
    <property type="project" value="GO_Central"/>
</dbReference>
<dbReference type="InterPro" id="IPR001915">
    <property type="entry name" value="Peptidase_M48"/>
</dbReference>
<dbReference type="Gramene" id="TraesNOR7A03G03867140.1">
    <property type="protein sequence ID" value="TraesNOR7A03G03867140.1"/>
    <property type="gene ID" value="TraesNOR7A03G03867140"/>
</dbReference>
<dbReference type="Gramene" id="TraesCS7A02G076800.1">
    <property type="protein sequence ID" value="TraesCS7A02G076800.1"/>
    <property type="gene ID" value="TraesCS7A02G076800"/>
</dbReference>
<keyword evidence="9" id="KW-1185">Reference proteome</keyword>
<dbReference type="Gramene" id="TraesCS7A03G0179400.1">
    <property type="protein sequence ID" value="TraesCS7A03G0179400.1.CDS"/>
    <property type="gene ID" value="TraesCS7A03G0179400"/>
</dbReference>
<dbReference type="Gramene" id="TraesJUL7A03G03860930.1">
    <property type="protein sequence ID" value="TraesJUL7A03G03860930.1"/>
    <property type="gene ID" value="TraesJUL7A03G03860930"/>
</dbReference>
<dbReference type="Gramene" id="TraesPARA_EIv1.0_2243860.1">
    <property type="protein sequence ID" value="TraesPARA_EIv1.0_2243860.1.CDS"/>
    <property type="gene ID" value="TraesPARA_EIv1.0_2243860"/>
</dbReference>
<dbReference type="GO" id="GO:0046872">
    <property type="term" value="F:metal ion binding"/>
    <property type="evidence" value="ECO:0007669"/>
    <property type="project" value="UniProtKB-KW"/>
</dbReference>
<dbReference type="PANTHER" id="PTHR22726">
    <property type="entry name" value="METALLOENDOPEPTIDASE OMA1"/>
    <property type="match status" value="1"/>
</dbReference>
<proteinExistence type="predicted"/>
<organism evidence="8">
    <name type="scientific">Triticum aestivum</name>
    <name type="common">Wheat</name>
    <dbReference type="NCBI Taxonomy" id="4565"/>
    <lineage>
        <taxon>Eukaryota</taxon>
        <taxon>Viridiplantae</taxon>
        <taxon>Streptophyta</taxon>
        <taxon>Embryophyta</taxon>
        <taxon>Tracheophyta</taxon>
        <taxon>Spermatophyta</taxon>
        <taxon>Magnoliopsida</taxon>
        <taxon>Liliopsida</taxon>
        <taxon>Poales</taxon>
        <taxon>Poaceae</taxon>
        <taxon>BOP clade</taxon>
        <taxon>Pooideae</taxon>
        <taxon>Triticodae</taxon>
        <taxon>Triticeae</taxon>
        <taxon>Triticinae</taxon>
        <taxon>Triticum</taxon>
    </lineage>
</organism>
<evidence type="ECO:0000313" key="9">
    <source>
        <dbReference type="Proteomes" id="UP000019116"/>
    </source>
</evidence>
<dbReference type="GO" id="GO:0004222">
    <property type="term" value="F:metalloendopeptidase activity"/>
    <property type="evidence" value="ECO:0000318"/>
    <property type="project" value="GO_Central"/>
</dbReference>
<keyword evidence="5" id="KW-0862">Zinc</keyword>
<evidence type="ECO:0000256" key="1">
    <source>
        <dbReference type="ARBA" id="ARBA00001947"/>
    </source>
</evidence>
<dbReference type="InterPro" id="IPR051156">
    <property type="entry name" value="Mito/Outer_Membr_Metalloprot"/>
</dbReference>
<sequence>MSCRGISPSVLLPPFLYKPTAFRLLQPQPEQSSVVLDRTRGLLFQHSCRPPVLPQAMLLPRHYYTAPWHGPIQGRLFHNIIKHINRPPALAQATLLSRPYRTVPWHGEVLASTHRRLFSRILPHNSRLPALARGALLPRCFYTTTRQFKDMESIRRLLFRGITPGIFLPRWYFSAPLQQQQILGPIRGLFFGHIRQVVCRPWQYCVAPSRSAIHFARSYFGCLWKVTVAAAFINIMWSFVYHTYLVRVPYTSQTRFLRFETVPYTNRIHFVVRSPLDDREYGESCFSMFKRNYPSTFFSPLHPDSVRVNLITAKLVRAVQRGLDIKGSDAALVHGSPGKDASLDGRHAVESNKQGKSCRSQPQITHLDGLDLEVFVMKNDQHMGAVSWSNGKILVFTGLLNNLETDAEIATILAHEIAHLVARHWSELIIYKKWFPYPLKVYFVRRIEREADRMGMLIMAAAGFDPHIAPKTVEKLAGNDIYHPSGKKRAQLLSKANIMDEALELYREVMLAKAP</sequence>
<evidence type="ECO:0000313" key="8">
    <source>
        <dbReference type="EnsemblPlants" id="TraesCS7A02G076800.1"/>
    </source>
</evidence>
<dbReference type="Gramene" id="TraesROB_scaffold_111454_01G000100.1">
    <property type="protein sequence ID" value="TraesROB_scaffold_111454_01G000100.1"/>
    <property type="gene ID" value="TraesROB_scaffold_111454_01G000100"/>
</dbReference>
<evidence type="ECO:0000256" key="4">
    <source>
        <dbReference type="ARBA" id="ARBA00022801"/>
    </source>
</evidence>
<gene>
    <name evidence="8" type="primary">LOC123147945</name>
</gene>
<dbReference type="Gene3D" id="3.30.2010.10">
    <property type="entry name" value="Metalloproteases ('zincins'), catalytic domain"/>
    <property type="match status" value="1"/>
</dbReference>
<keyword evidence="3" id="KW-0479">Metal-binding</keyword>
<comment type="cofactor">
    <cofactor evidence="1">
        <name>Zn(2+)</name>
        <dbReference type="ChEBI" id="CHEBI:29105"/>
    </cofactor>
</comment>
<dbReference type="OMA" id="FFGHIRQ"/>
<dbReference type="STRING" id="4565.A0A3B6R8V4"/>
<dbReference type="Proteomes" id="UP000019116">
    <property type="component" value="Chromosome 7A"/>
</dbReference>
<evidence type="ECO:0000256" key="2">
    <source>
        <dbReference type="ARBA" id="ARBA00022670"/>
    </source>
</evidence>
<dbReference type="EnsemblPlants" id="TraesCS7A02G076800.1">
    <property type="protein sequence ID" value="TraesCS7A02G076800.1"/>
    <property type="gene ID" value="TraesCS7A02G076800"/>
</dbReference>
<dbReference type="Gramene" id="TraesCAD_scaffold_105150_01G000200.1">
    <property type="protein sequence ID" value="TraesCAD_scaffold_105150_01G000200.1"/>
    <property type="gene ID" value="TraesCAD_scaffold_105150_01G000200"/>
</dbReference>
<dbReference type="GO" id="GO:0016020">
    <property type="term" value="C:membrane"/>
    <property type="evidence" value="ECO:0000318"/>
    <property type="project" value="GO_Central"/>
</dbReference>
<protein>
    <recommendedName>
        <fullName evidence="7">Peptidase M48 domain-containing protein</fullName>
    </recommendedName>
</protein>
<reference evidence="8" key="1">
    <citation type="submission" date="2018-08" db="EMBL/GenBank/DDBJ databases">
        <authorList>
            <person name="Rossello M."/>
        </authorList>
    </citation>
    <scope>NUCLEOTIDE SEQUENCE [LARGE SCALE GENOMIC DNA]</scope>
    <source>
        <strain evidence="8">cv. Chinese Spring</strain>
    </source>
</reference>
<keyword evidence="4" id="KW-0378">Hydrolase</keyword>
<evidence type="ECO:0000256" key="5">
    <source>
        <dbReference type="ARBA" id="ARBA00022833"/>
    </source>
</evidence>